<organism evidence="2 3">
    <name type="scientific">Piloderma croceum (strain F 1598)</name>
    <dbReference type="NCBI Taxonomy" id="765440"/>
    <lineage>
        <taxon>Eukaryota</taxon>
        <taxon>Fungi</taxon>
        <taxon>Dikarya</taxon>
        <taxon>Basidiomycota</taxon>
        <taxon>Agaricomycotina</taxon>
        <taxon>Agaricomycetes</taxon>
        <taxon>Agaricomycetidae</taxon>
        <taxon>Atheliales</taxon>
        <taxon>Atheliaceae</taxon>
        <taxon>Piloderma</taxon>
    </lineage>
</organism>
<proteinExistence type="predicted"/>
<protein>
    <submittedName>
        <fullName evidence="2">Uncharacterized protein</fullName>
    </submittedName>
</protein>
<dbReference type="Proteomes" id="UP000054166">
    <property type="component" value="Unassembled WGS sequence"/>
</dbReference>
<keyword evidence="3" id="KW-1185">Reference proteome</keyword>
<dbReference type="AlphaFoldDB" id="A0A0C3ARE6"/>
<feature type="transmembrane region" description="Helical" evidence="1">
    <location>
        <begin position="41"/>
        <end position="59"/>
    </location>
</feature>
<dbReference type="EMBL" id="KN833034">
    <property type="protein sequence ID" value="KIM76518.1"/>
    <property type="molecule type" value="Genomic_DNA"/>
</dbReference>
<gene>
    <name evidence="2" type="ORF">PILCRDRAFT_91587</name>
</gene>
<sequence length="166" mass="18582">MSTRSTRLIELVSKAGSKILHPIREILKRTFVGQGRGGYNVTKLLCYLVIAIGWARVLFVGRDLRWRLPFASNQLPWFRSIPSSPLGLAVAALTAAETPPARPSVSQLQMDIILMPSFVPFFHGTHTDTAKKHGVTSEIVARENWRDVIAGMLTEWVENKDENLTE</sequence>
<keyword evidence="1" id="KW-0472">Membrane</keyword>
<keyword evidence="1" id="KW-0812">Transmembrane</keyword>
<keyword evidence="1" id="KW-1133">Transmembrane helix</keyword>
<evidence type="ECO:0000313" key="3">
    <source>
        <dbReference type="Proteomes" id="UP000054166"/>
    </source>
</evidence>
<dbReference type="InParanoid" id="A0A0C3ARE6"/>
<accession>A0A0C3ARE6</accession>
<name>A0A0C3ARE6_PILCF</name>
<reference evidence="3" key="2">
    <citation type="submission" date="2015-01" db="EMBL/GenBank/DDBJ databases">
        <title>Evolutionary Origins and Diversification of the Mycorrhizal Mutualists.</title>
        <authorList>
            <consortium name="DOE Joint Genome Institute"/>
            <consortium name="Mycorrhizal Genomics Consortium"/>
            <person name="Kohler A."/>
            <person name="Kuo A."/>
            <person name="Nagy L.G."/>
            <person name="Floudas D."/>
            <person name="Copeland A."/>
            <person name="Barry K.W."/>
            <person name="Cichocki N."/>
            <person name="Veneault-Fourrey C."/>
            <person name="LaButti K."/>
            <person name="Lindquist E.A."/>
            <person name="Lipzen A."/>
            <person name="Lundell T."/>
            <person name="Morin E."/>
            <person name="Murat C."/>
            <person name="Riley R."/>
            <person name="Ohm R."/>
            <person name="Sun H."/>
            <person name="Tunlid A."/>
            <person name="Henrissat B."/>
            <person name="Grigoriev I.V."/>
            <person name="Hibbett D.S."/>
            <person name="Martin F."/>
        </authorList>
    </citation>
    <scope>NUCLEOTIDE SEQUENCE [LARGE SCALE GENOMIC DNA]</scope>
    <source>
        <strain evidence="3">F 1598</strain>
    </source>
</reference>
<dbReference type="HOGENOM" id="CLU_1603381_0_0_1"/>
<evidence type="ECO:0000313" key="2">
    <source>
        <dbReference type="EMBL" id="KIM76518.1"/>
    </source>
</evidence>
<evidence type="ECO:0000256" key="1">
    <source>
        <dbReference type="SAM" id="Phobius"/>
    </source>
</evidence>
<reference evidence="2 3" key="1">
    <citation type="submission" date="2014-04" db="EMBL/GenBank/DDBJ databases">
        <authorList>
            <consortium name="DOE Joint Genome Institute"/>
            <person name="Kuo A."/>
            <person name="Tarkka M."/>
            <person name="Buscot F."/>
            <person name="Kohler A."/>
            <person name="Nagy L.G."/>
            <person name="Floudas D."/>
            <person name="Copeland A."/>
            <person name="Barry K.W."/>
            <person name="Cichocki N."/>
            <person name="Veneault-Fourrey C."/>
            <person name="LaButti K."/>
            <person name="Lindquist E.A."/>
            <person name="Lipzen A."/>
            <person name="Lundell T."/>
            <person name="Morin E."/>
            <person name="Murat C."/>
            <person name="Sun H."/>
            <person name="Tunlid A."/>
            <person name="Henrissat B."/>
            <person name="Grigoriev I.V."/>
            <person name="Hibbett D.S."/>
            <person name="Martin F."/>
            <person name="Nordberg H.P."/>
            <person name="Cantor M.N."/>
            <person name="Hua S.X."/>
        </authorList>
    </citation>
    <scope>NUCLEOTIDE SEQUENCE [LARGE SCALE GENOMIC DNA]</scope>
    <source>
        <strain evidence="2 3">F 1598</strain>
    </source>
</reference>